<comment type="caution">
    <text evidence="10">The sequence shown here is derived from an EMBL/GenBank/DDBJ whole genome shotgun (WGS) entry which is preliminary data.</text>
</comment>
<reference evidence="10 11" key="1">
    <citation type="journal article" date="2011" name="J. Bacteriol.">
        <title>Genome sequence of 'Pedosphaera parvula' Ellin514, an aerobic Verrucomicrobial isolate from pasture soil.</title>
        <authorList>
            <person name="Kant R."/>
            <person name="van Passel M.W."/>
            <person name="Sangwan P."/>
            <person name="Palva A."/>
            <person name="Lucas S."/>
            <person name="Copeland A."/>
            <person name="Lapidus A."/>
            <person name="Glavina Del Rio T."/>
            <person name="Dalin E."/>
            <person name="Tice H."/>
            <person name="Bruce D."/>
            <person name="Goodwin L."/>
            <person name="Pitluck S."/>
            <person name="Chertkov O."/>
            <person name="Larimer F.W."/>
            <person name="Land M.L."/>
            <person name="Hauser L."/>
            <person name="Brettin T.S."/>
            <person name="Detter J.C."/>
            <person name="Han S."/>
            <person name="de Vos W.M."/>
            <person name="Janssen P.H."/>
            <person name="Smidt H."/>
        </authorList>
    </citation>
    <scope>NUCLEOTIDE SEQUENCE [LARGE SCALE GENOMIC DNA]</scope>
    <source>
        <strain evidence="10 11">Ellin514</strain>
    </source>
</reference>
<evidence type="ECO:0000259" key="8">
    <source>
        <dbReference type="Pfam" id="PF25876"/>
    </source>
</evidence>
<evidence type="ECO:0000256" key="4">
    <source>
        <dbReference type="ARBA" id="ARBA00023136"/>
    </source>
</evidence>
<dbReference type="PANTHER" id="PTHR30386">
    <property type="entry name" value="MEMBRANE FUSION SUBUNIT OF EMRAB-TOLC MULTIDRUG EFFLUX PUMP"/>
    <property type="match status" value="1"/>
</dbReference>
<evidence type="ECO:0000259" key="9">
    <source>
        <dbReference type="Pfam" id="PF25917"/>
    </source>
</evidence>
<comment type="subcellular location">
    <subcellularLocation>
        <location evidence="1">Membrane</location>
        <topology evidence="1">Single-pass membrane protein</topology>
    </subcellularLocation>
</comment>
<keyword evidence="2 7" id="KW-0812">Transmembrane</keyword>
<dbReference type="InterPro" id="IPR050739">
    <property type="entry name" value="MFP"/>
</dbReference>
<dbReference type="Gene3D" id="2.40.30.170">
    <property type="match status" value="1"/>
</dbReference>
<organism evidence="10 11">
    <name type="scientific">Pedosphaera parvula (strain Ellin514)</name>
    <dbReference type="NCBI Taxonomy" id="320771"/>
    <lineage>
        <taxon>Bacteria</taxon>
        <taxon>Pseudomonadati</taxon>
        <taxon>Verrucomicrobiota</taxon>
        <taxon>Pedosphaerae</taxon>
        <taxon>Pedosphaerales</taxon>
        <taxon>Pedosphaeraceae</taxon>
        <taxon>Pedosphaera</taxon>
    </lineage>
</organism>
<dbReference type="SUPFAM" id="SSF111369">
    <property type="entry name" value="HlyD-like secretion proteins"/>
    <property type="match status" value="3"/>
</dbReference>
<feature type="region of interest" description="Disordered" evidence="6">
    <location>
        <begin position="1"/>
        <end position="22"/>
    </location>
</feature>
<dbReference type="Gene3D" id="1.10.287.470">
    <property type="entry name" value="Helix hairpin bin"/>
    <property type="match status" value="2"/>
</dbReference>
<evidence type="ECO:0000256" key="3">
    <source>
        <dbReference type="ARBA" id="ARBA00022989"/>
    </source>
</evidence>
<evidence type="ECO:0000256" key="1">
    <source>
        <dbReference type="ARBA" id="ARBA00004167"/>
    </source>
</evidence>
<dbReference type="Gene3D" id="2.40.50.100">
    <property type="match status" value="1"/>
</dbReference>
<keyword evidence="11" id="KW-1185">Reference proteome</keyword>
<keyword evidence="4 7" id="KW-0472">Membrane</keyword>
<dbReference type="GO" id="GO:0016020">
    <property type="term" value="C:membrane"/>
    <property type="evidence" value="ECO:0007669"/>
    <property type="project" value="UniProtKB-SubCell"/>
</dbReference>
<dbReference type="Proteomes" id="UP000003688">
    <property type="component" value="Unassembled WGS sequence"/>
</dbReference>
<proteinExistence type="predicted"/>
<gene>
    <name evidence="10" type="ORF">Cflav_PD0669</name>
</gene>
<dbReference type="EMBL" id="ABOX02000063">
    <property type="protein sequence ID" value="EEF57578.1"/>
    <property type="molecule type" value="Genomic_DNA"/>
</dbReference>
<accession>B9XRE4</accession>
<dbReference type="PANTHER" id="PTHR30386:SF26">
    <property type="entry name" value="TRANSPORT PROTEIN COMB"/>
    <property type="match status" value="1"/>
</dbReference>
<dbReference type="GO" id="GO:0055085">
    <property type="term" value="P:transmembrane transport"/>
    <property type="evidence" value="ECO:0007669"/>
    <property type="project" value="InterPro"/>
</dbReference>
<dbReference type="InterPro" id="IPR058625">
    <property type="entry name" value="MdtA-like_BSH"/>
</dbReference>
<feature type="coiled-coil region" evidence="5">
    <location>
        <begin position="122"/>
        <end position="243"/>
    </location>
</feature>
<dbReference type="RefSeq" id="WP_007418382.1">
    <property type="nucleotide sequence ID" value="NZ_ABOX02000063.1"/>
</dbReference>
<dbReference type="AlphaFoldDB" id="B9XRE4"/>
<evidence type="ECO:0000256" key="5">
    <source>
        <dbReference type="SAM" id="Coils"/>
    </source>
</evidence>
<dbReference type="STRING" id="320771.Cflav_PD0669"/>
<evidence type="ECO:0000256" key="7">
    <source>
        <dbReference type="SAM" id="Phobius"/>
    </source>
</evidence>
<evidence type="ECO:0000313" key="11">
    <source>
        <dbReference type="Proteomes" id="UP000003688"/>
    </source>
</evidence>
<dbReference type="Pfam" id="PF25917">
    <property type="entry name" value="BSH_RND"/>
    <property type="match status" value="1"/>
</dbReference>
<sequence length="428" mass="47120">MNDEAKPHRPEASRPSDKDERRPSFFKRPGVIIVFAVLLGIVSYFGLHYYINSKAHESTDDAFIEADVISMAPKVAGQVIELHATDNRLVNQGDLLLRIDPRDYEAKVKEKNAALKSSETGLTTAKSRLEVARSALTAAEANRAQLEAQANAAKAEATKAESDLERNKELLARKTISPQEFDTFRATAKTTAANYEAARQRVAAGESQVNQSRAELTAAQIAIETANADIKLAQASLQTAELNLSYTHIQAPLTAYVTRRAVDVGSYLQIGQNIMALVPTNIYVVANFKENQLHYMRPGQAVEIDVSAYPHQPYRGHVDSIQQGSGARFSLLPPENAVGNFVKVVQRVPVKILFDEPLNPKLVFGPGMSVEPSVRVRNIYLSPILLLFIAIIVTLVIAWLGLRWAVRSRNKETQETEPGEVHHAPAKA</sequence>
<feature type="transmembrane region" description="Helical" evidence="7">
    <location>
        <begin position="379"/>
        <end position="402"/>
    </location>
</feature>
<keyword evidence="5" id="KW-0175">Coiled coil</keyword>
<dbReference type="OrthoDB" id="9811754at2"/>
<evidence type="ECO:0000256" key="6">
    <source>
        <dbReference type="SAM" id="MobiDB-lite"/>
    </source>
</evidence>
<evidence type="ECO:0000256" key="2">
    <source>
        <dbReference type="ARBA" id="ARBA00022692"/>
    </source>
</evidence>
<feature type="domain" description="Multidrug resistance protein MdtA-like barrel-sandwich hybrid" evidence="9">
    <location>
        <begin position="69"/>
        <end position="278"/>
    </location>
</feature>
<feature type="domain" description="Multidrug resistance protein MdtA-like alpha-helical hairpin" evidence="8">
    <location>
        <begin position="144"/>
        <end position="203"/>
    </location>
</feature>
<feature type="transmembrane region" description="Helical" evidence="7">
    <location>
        <begin position="31"/>
        <end position="51"/>
    </location>
</feature>
<keyword evidence="3 7" id="KW-1133">Transmembrane helix</keyword>
<name>B9XRE4_PEDPL</name>
<protein>
    <submittedName>
        <fullName evidence="10">Efflux transporter, RND family, MFP subunit</fullName>
    </submittedName>
</protein>
<evidence type="ECO:0000313" key="10">
    <source>
        <dbReference type="EMBL" id="EEF57578.1"/>
    </source>
</evidence>
<dbReference type="InterPro" id="IPR058624">
    <property type="entry name" value="MdtA-like_HH"/>
</dbReference>
<dbReference type="Pfam" id="PF25876">
    <property type="entry name" value="HH_MFP_RND"/>
    <property type="match status" value="1"/>
</dbReference>